<evidence type="ECO:0000313" key="3">
    <source>
        <dbReference type="Proteomes" id="UP000238801"/>
    </source>
</evidence>
<evidence type="ECO:0000256" key="1">
    <source>
        <dbReference type="SAM" id="MobiDB-lite"/>
    </source>
</evidence>
<dbReference type="OrthoDB" id="6809238at2"/>
<keyword evidence="3" id="KW-1185">Reference proteome</keyword>
<feature type="region of interest" description="Disordered" evidence="1">
    <location>
        <begin position="250"/>
        <end position="276"/>
    </location>
</feature>
<reference evidence="2 3" key="1">
    <citation type="submission" date="2018-03" db="EMBL/GenBank/DDBJ databases">
        <title>Genomic Encyclopedia of Archaeal and Bacterial Type Strains, Phase II (KMG-II): from individual species to whole genera.</title>
        <authorList>
            <person name="Goeker M."/>
        </authorList>
    </citation>
    <scope>NUCLEOTIDE SEQUENCE [LARGE SCALE GENOMIC DNA]</scope>
    <source>
        <strain evidence="2 3">DSM 29318</strain>
    </source>
</reference>
<accession>A0A2T0X756</accession>
<dbReference type="AlphaFoldDB" id="A0A2T0X756"/>
<gene>
    <name evidence="2" type="ORF">BCF33_0381</name>
</gene>
<name>A0A2T0X756_9RHOB</name>
<proteinExistence type="predicted"/>
<evidence type="ECO:0000313" key="2">
    <source>
        <dbReference type="EMBL" id="PRY94782.1"/>
    </source>
</evidence>
<protein>
    <submittedName>
        <fullName evidence="2">Uncharacterized protein</fullName>
    </submittedName>
</protein>
<dbReference type="RefSeq" id="WP_146132767.1">
    <property type="nucleotide sequence ID" value="NZ_PVTT01000001.1"/>
</dbReference>
<organism evidence="2 3">
    <name type="scientific">Hasllibacter halocynthiae</name>
    <dbReference type="NCBI Taxonomy" id="595589"/>
    <lineage>
        <taxon>Bacteria</taxon>
        <taxon>Pseudomonadati</taxon>
        <taxon>Pseudomonadota</taxon>
        <taxon>Alphaproteobacteria</taxon>
        <taxon>Rhodobacterales</taxon>
        <taxon>Roseobacteraceae</taxon>
        <taxon>Hasllibacter</taxon>
    </lineage>
</organism>
<comment type="caution">
    <text evidence="2">The sequence shown here is derived from an EMBL/GenBank/DDBJ whole genome shotgun (WGS) entry which is preliminary data.</text>
</comment>
<dbReference type="EMBL" id="PVTT01000001">
    <property type="protein sequence ID" value="PRY94782.1"/>
    <property type="molecule type" value="Genomic_DNA"/>
</dbReference>
<dbReference type="Proteomes" id="UP000238801">
    <property type="component" value="Unassembled WGS sequence"/>
</dbReference>
<sequence>MIPEISEFSYGFALTNEIVGWLPLSAAPVFPSLIEEGKENGGYDVKLDKPGAPLYLQFKRADYMTRSSATEIKHYGLPLSLPFHRFPITQRKKSFQHTSLVELDDGTNLVFYAAPRFHMVSEINDAWRSVQVAGRSIFVAPSMIGLIHDDDKHHVAYDAQHAYFCSEPKEISPLTASALGERILERVASDSRPVREQLPEWLGNIRSRRAQARQTQQKIVAEIVAVRRAVRATPDDTDEIYAAVPSGRAALDSGEQETAVPSGPEIRESRPLSPEEQTLRAISDEALHGFGAQLFVVQPKS</sequence>